<dbReference type="SUPFAM" id="SSF54648">
    <property type="entry name" value="DLC"/>
    <property type="match status" value="1"/>
</dbReference>
<dbReference type="AlphaFoldDB" id="W6NCR0"/>
<sequence>MSARRRESRRWRDPLEKALRPENILLKETNASKAKASDAILLLGRAIEECGIENEIATFLKKKFDEKHGKINIAESREPFNEMIPRKPHFFSEFTVYQGGIIQTPLKNLPTNQASITYTFDYGH</sequence>
<proteinExistence type="predicted"/>
<organism evidence="1">
    <name type="scientific">Haemonchus contortus</name>
    <name type="common">Barber pole worm</name>
    <dbReference type="NCBI Taxonomy" id="6289"/>
    <lineage>
        <taxon>Eukaryota</taxon>
        <taxon>Metazoa</taxon>
        <taxon>Ecdysozoa</taxon>
        <taxon>Nematoda</taxon>
        <taxon>Chromadorea</taxon>
        <taxon>Rhabditida</taxon>
        <taxon>Rhabditina</taxon>
        <taxon>Rhabditomorpha</taxon>
        <taxon>Strongyloidea</taxon>
        <taxon>Trichostrongylidae</taxon>
        <taxon>Haemonchus</taxon>
    </lineage>
</organism>
<accession>W6NCR0</accession>
<dbReference type="Gene3D" id="3.30.740.10">
    <property type="entry name" value="Protein Inhibitor Of Neuronal Nitric Oxide Synthase"/>
    <property type="match status" value="1"/>
</dbReference>
<reference evidence="1" key="1">
    <citation type="submission" date="2013-03" db="EMBL/GenBank/DDBJ databases">
        <authorList>
            <person name="Aslett M."/>
        </authorList>
    </citation>
    <scope>NUCLEOTIDE SEQUENCE [LARGE SCALE GENOMIC DNA]</scope>
    <source>
        <strain evidence="1">ISE/inbred ISE</strain>
    </source>
</reference>
<protein>
    <submittedName>
        <fullName evidence="1">Protein DLC-3, isoform b</fullName>
    </submittedName>
</protein>
<reference evidence="1" key="2">
    <citation type="submission" date="2013-05" db="EMBL/GenBank/DDBJ databases">
        <title>The genome and transcriptome of Haemonchus contortus: a key model parasite for drug and vaccine discovery.</title>
        <authorList>
            <person name="Laing R."/>
            <person name="Kikuchi T."/>
            <person name="Martinelli A."/>
            <person name="Tsai I.J."/>
            <person name="Beech R.N."/>
            <person name="Redman E."/>
            <person name="Holroyd N."/>
            <person name="Bartley D.J."/>
            <person name="Beasley H."/>
            <person name="Britton C."/>
            <person name="Curran D."/>
            <person name="Devaney E."/>
            <person name="Gilabert A."/>
            <person name="Jackson F."/>
            <person name="Hunt M."/>
            <person name="Johnston S."/>
            <person name="Kryukov I."/>
            <person name="Li K."/>
            <person name="Morrison A.A."/>
            <person name="Reid A.J."/>
            <person name="Sargison N."/>
            <person name="Saunders G."/>
            <person name="Wasmuth J.D."/>
            <person name="Wolstenholme A."/>
            <person name="Berriman M."/>
            <person name="Gilleard J.S."/>
            <person name="Cotton J.A."/>
        </authorList>
    </citation>
    <scope>NUCLEOTIDE SEQUENCE [LARGE SCALE GENOMIC DNA]</scope>
    <source>
        <strain evidence="1">ISE/inbred ISE</strain>
    </source>
</reference>
<dbReference type="GO" id="GO:0030286">
    <property type="term" value="C:dynein complex"/>
    <property type="evidence" value="ECO:0007669"/>
    <property type="project" value="InterPro"/>
</dbReference>
<comment type="caution">
    <text evidence="1">The sequence shown here is derived from an EMBL/GenBank/DDBJ whole genome shotgun (WGS) entry which is preliminary data.</text>
</comment>
<evidence type="ECO:0000313" key="1">
    <source>
        <dbReference type="EMBL" id="CDL95093.1"/>
    </source>
</evidence>
<dbReference type="InterPro" id="IPR037177">
    <property type="entry name" value="DLC_sf"/>
</dbReference>
<gene>
    <name evidence="1" type="ORF">HCOI_00060500</name>
</gene>
<dbReference type="EMBL" id="CAVP010058724">
    <property type="protein sequence ID" value="CDL95093.1"/>
    <property type="molecule type" value="Genomic_DNA"/>
</dbReference>
<name>W6NCR0_HAECO</name>
<dbReference type="GO" id="GO:0007017">
    <property type="term" value="P:microtubule-based process"/>
    <property type="evidence" value="ECO:0007669"/>
    <property type="project" value="InterPro"/>
</dbReference>